<dbReference type="OrthoDB" id="3067792at2759"/>
<sequence>MHHTLAHSQYAKSYLLYRPNFRLHAPKRPLFIQYRFTSHFPCIRTLNPKNLTKYDFRDISGRPSVRPLGNWTLRFRYAAEPSKLGSVNYPNQSTGFFYYWTHPDLSPTAGQLRFRLTPTNDPLLFDSGSDLRKSNGIPWAIPVGRLFGLRDNPYAQMLLDDGLVSEDFIHSKYFRIYQKLRLGVHSVVLESSDDVFPLALPCQHKALHMSSSQGVKRIQLYLDDQSWVEDLKLVELGKKGQSFG</sequence>
<gene>
    <name evidence="1" type="ORF">ARMOST_16334</name>
</gene>
<reference evidence="2" key="1">
    <citation type="journal article" date="2017" name="Nat. Ecol. Evol.">
        <title>Genome expansion and lineage-specific genetic innovations in the forest pathogenic fungi Armillaria.</title>
        <authorList>
            <person name="Sipos G."/>
            <person name="Prasanna A.N."/>
            <person name="Walter M.C."/>
            <person name="O'Connor E."/>
            <person name="Balint B."/>
            <person name="Krizsan K."/>
            <person name="Kiss B."/>
            <person name="Hess J."/>
            <person name="Varga T."/>
            <person name="Slot J."/>
            <person name="Riley R."/>
            <person name="Boka B."/>
            <person name="Rigling D."/>
            <person name="Barry K."/>
            <person name="Lee J."/>
            <person name="Mihaltcheva S."/>
            <person name="LaButti K."/>
            <person name="Lipzen A."/>
            <person name="Waldron R."/>
            <person name="Moloney N.M."/>
            <person name="Sperisen C."/>
            <person name="Kredics L."/>
            <person name="Vagvoelgyi C."/>
            <person name="Patrignani A."/>
            <person name="Fitzpatrick D."/>
            <person name="Nagy I."/>
            <person name="Doyle S."/>
            <person name="Anderson J.B."/>
            <person name="Grigoriev I.V."/>
            <person name="Gueldener U."/>
            <person name="Muensterkoetter M."/>
            <person name="Nagy L.G."/>
        </authorList>
    </citation>
    <scope>NUCLEOTIDE SEQUENCE [LARGE SCALE GENOMIC DNA]</scope>
    <source>
        <strain evidence="2">C18/9</strain>
    </source>
</reference>
<proteinExistence type="predicted"/>
<dbReference type="EMBL" id="FUEG01000018">
    <property type="protein sequence ID" value="SJL12901.1"/>
    <property type="molecule type" value="Genomic_DNA"/>
</dbReference>
<organism evidence="1 2">
    <name type="scientific">Armillaria ostoyae</name>
    <name type="common">Armillaria root rot fungus</name>
    <dbReference type="NCBI Taxonomy" id="47428"/>
    <lineage>
        <taxon>Eukaryota</taxon>
        <taxon>Fungi</taxon>
        <taxon>Dikarya</taxon>
        <taxon>Basidiomycota</taxon>
        <taxon>Agaricomycotina</taxon>
        <taxon>Agaricomycetes</taxon>
        <taxon>Agaricomycetidae</taxon>
        <taxon>Agaricales</taxon>
        <taxon>Marasmiineae</taxon>
        <taxon>Physalacriaceae</taxon>
        <taxon>Armillaria</taxon>
    </lineage>
</organism>
<evidence type="ECO:0000313" key="2">
    <source>
        <dbReference type="Proteomes" id="UP000219338"/>
    </source>
</evidence>
<dbReference type="Proteomes" id="UP000219338">
    <property type="component" value="Unassembled WGS sequence"/>
</dbReference>
<protein>
    <submittedName>
        <fullName evidence="1">Uncharacterized protein</fullName>
    </submittedName>
</protein>
<keyword evidence="2" id="KW-1185">Reference proteome</keyword>
<accession>A0A284RVY7</accession>
<dbReference type="AlphaFoldDB" id="A0A284RVY7"/>
<name>A0A284RVY7_ARMOS</name>
<evidence type="ECO:0000313" key="1">
    <source>
        <dbReference type="EMBL" id="SJL12901.1"/>
    </source>
</evidence>